<dbReference type="InterPro" id="IPR052721">
    <property type="entry name" value="ET_Amicyanin"/>
</dbReference>
<dbReference type="GO" id="GO:0005507">
    <property type="term" value="F:copper ion binding"/>
    <property type="evidence" value="ECO:0007669"/>
    <property type="project" value="InterPro"/>
</dbReference>
<evidence type="ECO:0000256" key="2">
    <source>
        <dbReference type="ARBA" id="ARBA00004418"/>
    </source>
</evidence>
<evidence type="ECO:0000256" key="6">
    <source>
        <dbReference type="ARBA" id="ARBA00022982"/>
    </source>
</evidence>
<keyword evidence="3" id="KW-0813">Transport</keyword>
<evidence type="ECO:0000256" key="3">
    <source>
        <dbReference type="ARBA" id="ARBA00022448"/>
    </source>
</evidence>
<dbReference type="SUPFAM" id="SSF49503">
    <property type="entry name" value="Cupredoxins"/>
    <property type="match status" value="1"/>
</dbReference>
<dbReference type="InterPro" id="IPR008972">
    <property type="entry name" value="Cupredoxin"/>
</dbReference>
<dbReference type="PRINTS" id="PR00155">
    <property type="entry name" value="AMICYANIN"/>
</dbReference>
<keyword evidence="7" id="KW-0186">Copper</keyword>
<keyword evidence="5" id="KW-0574">Periplasm</keyword>
<evidence type="ECO:0000256" key="7">
    <source>
        <dbReference type="ARBA" id="ARBA00023008"/>
    </source>
</evidence>
<keyword evidence="4" id="KW-0479">Metal-binding</keyword>
<evidence type="ECO:0000256" key="1">
    <source>
        <dbReference type="ARBA" id="ARBA00001935"/>
    </source>
</evidence>
<evidence type="ECO:0000259" key="8">
    <source>
        <dbReference type="Pfam" id="PF00127"/>
    </source>
</evidence>
<name>A0A3B0WG57_9ZZZZ</name>
<accession>A0A3B0WG57</accession>
<dbReference type="PANTHER" id="PTHR36507:SF1">
    <property type="entry name" value="BLL1555 PROTEIN"/>
    <property type="match status" value="1"/>
</dbReference>
<dbReference type="GO" id="GO:0042597">
    <property type="term" value="C:periplasmic space"/>
    <property type="evidence" value="ECO:0007669"/>
    <property type="project" value="UniProtKB-SubCell"/>
</dbReference>
<gene>
    <name evidence="9" type="ORF">MNBD_GAMMA04-868</name>
</gene>
<proteinExistence type="predicted"/>
<keyword evidence="6" id="KW-0249">Electron transport</keyword>
<dbReference type="InterPro" id="IPR000923">
    <property type="entry name" value="BlueCu_1"/>
</dbReference>
<evidence type="ECO:0000313" key="9">
    <source>
        <dbReference type="EMBL" id="VAW48379.1"/>
    </source>
</evidence>
<evidence type="ECO:0000256" key="5">
    <source>
        <dbReference type="ARBA" id="ARBA00022764"/>
    </source>
</evidence>
<dbReference type="AlphaFoldDB" id="A0A3B0WG57"/>
<dbReference type="Gene3D" id="2.60.40.420">
    <property type="entry name" value="Cupredoxins - blue copper proteins"/>
    <property type="match status" value="1"/>
</dbReference>
<dbReference type="Pfam" id="PF00127">
    <property type="entry name" value="Copper-bind"/>
    <property type="match status" value="1"/>
</dbReference>
<sequence>MQTIFNRPAALGFFALSLFVSGMLQGAEHKVGMEFYEFTPAELTIQVGETVTWLNGDDTDHDLAFYEVKPVNAPTKNNPQDIRVGEKYSFVFNQAGVFKYVCKIHRRQDMKGIITVE</sequence>
<comment type="subcellular location">
    <subcellularLocation>
        <location evidence="2">Periplasm</location>
    </subcellularLocation>
</comment>
<organism evidence="9">
    <name type="scientific">hydrothermal vent metagenome</name>
    <dbReference type="NCBI Taxonomy" id="652676"/>
    <lineage>
        <taxon>unclassified sequences</taxon>
        <taxon>metagenomes</taxon>
        <taxon>ecological metagenomes</taxon>
    </lineage>
</organism>
<dbReference type="EMBL" id="UOFB01000259">
    <property type="protein sequence ID" value="VAW48379.1"/>
    <property type="molecule type" value="Genomic_DNA"/>
</dbReference>
<protein>
    <recommendedName>
        <fullName evidence="8">Blue (type 1) copper domain-containing protein</fullName>
    </recommendedName>
</protein>
<feature type="domain" description="Blue (type 1) copper" evidence="8">
    <location>
        <begin position="35"/>
        <end position="117"/>
    </location>
</feature>
<reference evidence="9" key="1">
    <citation type="submission" date="2018-06" db="EMBL/GenBank/DDBJ databases">
        <authorList>
            <person name="Zhirakovskaya E."/>
        </authorList>
    </citation>
    <scope>NUCLEOTIDE SEQUENCE</scope>
</reference>
<dbReference type="InterPro" id="IPR002386">
    <property type="entry name" value="Amicyanin/Pseudoazurin"/>
</dbReference>
<evidence type="ECO:0000256" key="4">
    <source>
        <dbReference type="ARBA" id="ARBA00022723"/>
    </source>
</evidence>
<dbReference type="PANTHER" id="PTHR36507">
    <property type="entry name" value="BLL1555 PROTEIN"/>
    <property type="match status" value="1"/>
</dbReference>
<comment type="cofactor">
    <cofactor evidence="1">
        <name>Cu cation</name>
        <dbReference type="ChEBI" id="CHEBI:23378"/>
    </cofactor>
</comment>
<dbReference type="GO" id="GO:0009055">
    <property type="term" value="F:electron transfer activity"/>
    <property type="evidence" value="ECO:0007669"/>
    <property type="project" value="InterPro"/>
</dbReference>